<feature type="compositionally biased region" description="Low complexity" evidence="2">
    <location>
        <begin position="77"/>
        <end position="86"/>
    </location>
</feature>
<accession>A0ABZ2THL6</accession>
<evidence type="ECO:0000259" key="4">
    <source>
        <dbReference type="Pfam" id="PF13505"/>
    </source>
</evidence>
<dbReference type="InterPro" id="IPR027385">
    <property type="entry name" value="Beta-barrel_OMP"/>
</dbReference>
<dbReference type="SUPFAM" id="SSF56925">
    <property type="entry name" value="OMPA-like"/>
    <property type="match status" value="1"/>
</dbReference>
<dbReference type="Gene3D" id="2.40.160.20">
    <property type="match status" value="1"/>
</dbReference>
<dbReference type="Pfam" id="PF13505">
    <property type="entry name" value="OMP_b-brl"/>
    <property type="match status" value="1"/>
</dbReference>
<name>A0ABZ2THL6_9RHOB</name>
<protein>
    <submittedName>
        <fullName evidence="5">Porin family protein</fullName>
    </submittedName>
</protein>
<feature type="region of interest" description="Disordered" evidence="2">
    <location>
        <begin position="70"/>
        <end position="94"/>
    </location>
</feature>
<proteinExistence type="predicted"/>
<organism evidence="5 6">
    <name type="scientific">Roseovarius rhodophyticola</name>
    <dbReference type="NCBI Taxonomy" id="3080827"/>
    <lineage>
        <taxon>Bacteria</taxon>
        <taxon>Pseudomonadati</taxon>
        <taxon>Pseudomonadota</taxon>
        <taxon>Alphaproteobacteria</taxon>
        <taxon>Rhodobacterales</taxon>
        <taxon>Roseobacteraceae</taxon>
        <taxon>Roseovarius</taxon>
    </lineage>
</organism>
<keyword evidence="6" id="KW-1185">Reference proteome</keyword>
<evidence type="ECO:0000313" key="6">
    <source>
        <dbReference type="Proteomes" id="UP001281305"/>
    </source>
</evidence>
<evidence type="ECO:0000256" key="2">
    <source>
        <dbReference type="SAM" id="MobiDB-lite"/>
    </source>
</evidence>
<gene>
    <name evidence="5" type="ORF">RZS32_012670</name>
</gene>
<dbReference type="RefSeq" id="WP_317057335.1">
    <property type="nucleotide sequence ID" value="NZ_CP146606.1"/>
</dbReference>
<evidence type="ECO:0000256" key="3">
    <source>
        <dbReference type="SAM" id="SignalP"/>
    </source>
</evidence>
<keyword evidence="1 3" id="KW-0732">Signal</keyword>
<sequence>MTVKTTLLTTALVTLALPAAAQSTHVEVGNLSFDKIAADISAPATPERVTASNEQTFAANALKRTETKQPAPALSFASGQSASGSQDTVSRNANSDFNTGRDWTGFYVGGQIGFANVDTNISSDDDDFIGGIFVGYDYDLGNVVIGGGLDYDFTDADVAGGVADLENIFRLRARAGYKIGSGLLYGTAGYAIADTDTLGSDDGYFIGAGYEHFVSQNFTIGGEVLYHEFNSFDSTGVDVEATTVQIRGTFRF</sequence>
<dbReference type="EMBL" id="CP146606">
    <property type="protein sequence ID" value="WYK17263.1"/>
    <property type="molecule type" value="Genomic_DNA"/>
</dbReference>
<dbReference type="InterPro" id="IPR011250">
    <property type="entry name" value="OMP/PagP_B-barrel"/>
</dbReference>
<reference evidence="5 6" key="1">
    <citation type="submission" date="2024-02" db="EMBL/GenBank/DDBJ databases">
        <title>Roseovarius strain W115 nov., isolated from a marine algae.</title>
        <authorList>
            <person name="Lee M.W."/>
            <person name="Lee J.K."/>
            <person name="Kim J.M."/>
            <person name="Choi D.G."/>
            <person name="Baek J.H."/>
            <person name="Bayburt H."/>
            <person name="Jung J.J."/>
            <person name="Han D.M."/>
            <person name="Jeon C.O."/>
        </authorList>
    </citation>
    <scope>NUCLEOTIDE SEQUENCE [LARGE SCALE GENOMIC DNA]</scope>
    <source>
        <strain evidence="5 6">W115</strain>
    </source>
</reference>
<evidence type="ECO:0000313" key="5">
    <source>
        <dbReference type="EMBL" id="WYK17263.1"/>
    </source>
</evidence>
<feature type="domain" description="Outer membrane protein beta-barrel" evidence="4">
    <location>
        <begin position="100"/>
        <end position="252"/>
    </location>
</feature>
<evidence type="ECO:0000256" key="1">
    <source>
        <dbReference type="ARBA" id="ARBA00022729"/>
    </source>
</evidence>
<feature type="chain" id="PRO_5045899475" evidence="3">
    <location>
        <begin position="22"/>
        <end position="252"/>
    </location>
</feature>
<dbReference type="Proteomes" id="UP001281305">
    <property type="component" value="Chromosome"/>
</dbReference>
<feature type="signal peptide" evidence="3">
    <location>
        <begin position="1"/>
        <end position="21"/>
    </location>
</feature>